<name>A0A0G0MTD5_9BACT</name>
<reference evidence="1 2" key="1">
    <citation type="journal article" date="2015" name="Nature">
        <title>rRNA introns, odd ribosomes, and small enigmatic genomes across a large radiation of phyla.</title>
        <authorList>
            <person name="Brown C.T."/>
            <person name="Hug L.A."/>
            <person name="Thomas B.C."/>
            <person name="Sharon I."/>
            <person name="Castelle C.J."/>
            <person name="Singh A."/>
            <person name="Wilkins M.J."/>
            <person name="Williams K.H."/>
            <person name="Banfield J.F."/>
        </authorList>
    </citation>
    <scope>NUCLEOTIDE SEQUENCE [LARGE SCALE GENOMIC DNA]</scope>
</reference>
<evidence type="ECO:0000313" key="2">
    <source>
        <dbReference type="Proteomes" id="UP000033935"/>
    </source>
</evidence>
<sequence>MGNVELKKEDSEKIKKNFRGNLLQGTKLLQ</sequence>
<organism evidence="1 2">
    <name type="scientific">Candidatus Uhrbacteria bacterium GW2011_GWF2_39_13</name>
    <dbReference type="NCBI Taxonomy" id="1618995"/>
    <lineage>
        <taxon>Bacteria</taxon>
        <taxon>Candidatus Uhriibacteriota</taxon>
    </lineage>
</organism>
<comment type="caution">
    <text evidence="1">The sequence shown here is derived from an EMBL/GenBank/DDBJ whole genome shotgun (WGS) entry which is preliminary data.</text>
</comment>
<evidence type="ECO:0000313" key="1">
    <source>
        <dbReference type="EMBL" id="KKR03671.1"/>
    </source>
</evidence>
<accession>A0A0G0MTD5</accession>
<dbReference type="Proteomes" id="UP000033935">
    <property type="component" value="Unassembled WGS sequence"/>
</dbReference>
<proteinExistence type="predicted"/>
<protein>
    <submittedName>
        <fullName evidence="1">Uncharacterized protein</fullName>
    </submittedName>
</protein>
<gene>
    <name evidence="1" type="ORF">UT30_C0022G0004</name>
</gene>
<dbReference type="AlphaFoldDB" id="A0A0G0MTD5"/>
<dbReference type="EMBL" id="LBWG01000022">
    <property type="protein sequence ID" value="KKR03671.1"/>
    <property type="molecule type" value="Genomic_DNA"/>
</dbReference>